<reference evidence="3" key="1">
    <citation type="journal article" date="2019" name="Nat. Commun.">
        <title>The genome of broomcorn millet.</title>
        <authorList>
            <person name="Zou C."/>
            <person name="Miki D."/>
            <person name="Li D."/>
            <person name="Tang Q."/>
            <person name="Xiao L."/>
            <person name="Rajput S."/>
            <person name="Deng P."/>
            <person name="Jia W."/>
            <person name="Huang R."/>
            <person name="Zhang M."/>
            <person name="Sun Y."/>
            <person name="Hu J."/>
            <person name="Fu X."/>
            <person name="Schnable P.S."/>
            <person name="Li F."/>
            <person name="Zhang H."/>
            <person name="Feng B."/>
            <person name="Zhu X."/>
            <person name="Liu R."/>
            <person name="Schnable J.C."/>
            <person name="Zhu J.-K."/>
            <person name="Zhang H."/>
        </authorList>
    </citation>
    <scope>NUCLEOTIDE SEQUENCE [LARGE SCALE GENOMIC DNA]</scope>
</reference>
<evidence type="ECO:0000313" key="2">
    <source>
        <dbReference type="EMBL" id="RLN41166.1"/>
    </source>
</evidence>
<comment type="caution">
    <text evidence="2">The sequence shown here is derived from an EMBL/GenBank/DDBJ whole genome shotgun (WGS) entry which is preliminary data.</text>
</comment>
<dbReference type="EMBL" id="PQIB02000001">
    <property type="protein sequence ID" value="RLN41166.1"/>
    <property type="molecule type" value="Genomic_DNA"/>
</dbReference>
<accession>A0A3L6TND1</accession>
<evidence type="ECO:0000313" key="3">
    <source>
        <dbReference type="Proteomes" id="UP000275267"/>
    </source>
</evidence>
<dbReference type="AlphaFoldDB" id="A0A3L6TND1"/>
<sequence length="173" mass="18333">MALPLKKPARKSETPKPASSSIGQMDTSADSVPKDPAAASAAETPIVEDVPAGTGGKDLEPPVNTEAEPETEASESSPRANLGDGGRIVQQAIASTPDQQGVLGSSRAQDAPESSPGRQQEEILEDSRLPKQQEEEIPPPRAELFEDPLGEPETVTLMMELGRRFTNYTKVCS</sequence>
<protein>
    <submittedName>
        <fullName evidence="2">Uncharacterized protein</fullName>
    </submittedName>
</protein>
<dbReference type="Proteomes" id="UP000275267">
    <property type="component" value="Unassembled WGS sequence"/>
</dbReference>
<proteinExistence type="predicted"/>
<name>A0A3L6TND1_PANMI</name>
<feature type="compositionally biased region" description="Polar residues" evidence="1">
    <location>
        <begin position="17"/>
        <end position="30"/>
    </location>
</feature>
<evidence type="ECO:0000256" key="1">
    <source>
        <dbReference type="SAM" id="MobiDB-lite"/>
    </source>
</evidence>
<keyword evidence="3" id="KW-1185">Reference proteome</keyword>
<feature type="compositionally biased region" description="Polar residues" evidence="1">
    <location>
        <begin position="92"/>
        <end position="108"/>
    </location>
</feature>
<gene>
    <name evidence="2" type="ORF">C2845_PM01G34090</name>
</gene>
<feature type="compositionally biased region" description="Basic and acidic residues" evidence="1">
    <location>
        <begin position="119"/>
        <end position="134"/>
    </location>
</feature>
<feature type="region of interest" description="Disordered" evidence="1">
    <location>
        <begin position="1"/>
        <end position="151"/>
    </location>
</feature>
<organism evidence="2 3">
    <name type="scientific">Panicum miliaceum</name>
    <name type="common">Proso millet</name>
    <name type="synonym">Broomcorn millet</name>
    <dbReference type="NCBI Taxonomy" id="4540"/>
    <lineage>
        <taxon>Eukaryota</taxon>
        <taxon>Viridiplantae</taxon>
        <taxon>Streptophyta</taxon>
        <taxon>Embryophyta</taxon>
        <taxon>Tracheophyta</taxon>
        <taxon>Spermatophyta</taxon>
        <taxon>Magnoliopsida</taxon>
        <taxon>Liliopsida</taxon>
        <taxon>Poales</taxon>
        <taxon>Poaceae</taxon>
        <taxon>PACMAD clade</taxon>
        <taxon>Panicoideae</taxon>
        <taxon>Panicodae</taxon>
        <taxon>Paniceae</taxon>
        <taxon>Panicinae</taxon>
        <taxon>Panicum</taxon>
        <taxon>Panicum sect. Panicum</taxon>
    </lineage>
</organism>